<protein>
    <submittedName>
        <fullName evidence="2">Uncharacterized protein</fullName>
    </submittedName>
</protein>
<sequence length="85" mass="9462">MNKYDLRVSDLPLRSCSREPPSSVSSPPPCRDLGFARGGGRAIFSASSTRLFVEKKIASGIFGQEEEDRERERLWLTAEKTCGKV</sequence>
<reference evidence="2 3" key="1">
    <citation type="journal article" date="2022" name="Nat. Plants">
        <title>Genomes of leafy and leafless Platanthera orchids illuminate the evolution of mycoheterotrophy.</title>
        <authorList>
            <person name="Li M.H."/>
            <person name="Liu K.W."/>
            <person name="Li Z."/>
            <person name="Lu H.C."/>
            <person name="Ye Q.L."/>
            <person name="Zhang D."/>
            <person name="Wang J.Y."/>
            <person name="Li Y.F."/>
            <person name="Zhong Z.M."/>
            <person name="Liu X."/>
            <person name="Yu X."/>
            <person name="Liu D.K."/>
            <person name="Tu X.D."/>
            <person name="Liu B."/>
            <person name="Hao Y."/>
            <person name="Liao X.Y."/>
            <person name="Jiang Y.T."/>
            <person name="Sun W.H."/>
            <person name="Chen J."/>
            <person name="Chen Y.Q."/>
            <person name="Ai Y."/>
            <person name="Zhai J.W."/>
            <person name="Wu S.S."/>
            <person name="Zhou Z."/>
            <person name="Hsiao Y.Y."/>
            <person name="Wu W.L."/>
            <person name="Chen Y.Y."/>
            <person name="Lin Y.F."/>
            <person name="Hsu J.L."/>
            <person name="Li C.Y."/>
            <person name="Wang Z.W."/>
            <person name="Zhao X."/>
            <person name="Zhong W.Y."/>
            <person name="Ma X.K."/>
            <person name="Ma L."/>
            <person name="Huang J."/>
            <person name="Chen G.Z."/>
            <person name="Huang M.Z."/>
            <person name="Huang L."/>
            <person name="Peng D.H."/>
            <person name="Luo Y.B."/>
            <person name="Zou S.Q."/>
            <person name="Chen S.P."/>
            <person name="Lan S."/>
            <person name="Tsai W.C."/>
            <person name="Van de Peer Y."/>
            <person name="Liu Z.J."/>
        </authorList>
    </citation>
    <scope>NUCLEOTIDE SEQUENCE [LARGE SCALE GENOMIC DNA]</scope>
    <source>
        <strain evidence="2">Lor288</strain>
    </source>
</reference>
<evidence type="ECO:0000256" key="1">
    <source>
        <dbReference type="SAM" id="MobiDB-lite"/>
    </source>
</evidence>
<gene>
    <name evidence="2" type="ORF">KSP40_PGU000029</name>
</gene>
<organism evidence="2 3">
    <name type="scientific">Platanthera guangdongensis</name>
    <dbReference type="NCBI Taxonomy" id="2320717"/>
    <lineage>
        <taxon>Eukaryota</taxon>
        <taxon>Viridiplantae</taxon>
        <taxon>Streptophyta</taxon>
        <taxon>Embryophyta</taxon>
        <taxon>Tracheophyta</taxon>
        <taxon>Spermatophyta</taxon>
        <taxon>Magnoliopsida</taxon>
        <taxon>Liliopsida</taxon>
        <taxon>Asparagales</taxon>
        <taxon>Orchidaceae</taxon>
        <taxon>Orchidoideae</taxon>
        <taxon>Orchideae</taxon>
        <taxon>Orchidinae</taxon>
        <taxon>Platanthera</taxon>
    </lineage>
</organism>
<evidence type="ECO:0000313" key="3">
    <source>
        <dbReference type="Proteomes" id="UP001412067"/>
    </source>
</evidence>
<comment type="caution">
    <text evidence="2">The sequence shown here is derived from an EMBL/GenBank/DDBJ whole genome shotgun (WGS) entry which is preliminary data.</text>
</comment>
<proteinExistence type="predicted"/>
<feature type="region of interest" description="Disordered" evidence="1">
    <location>
        <begin position="1"/>
        <end position="30"/>
    </location>
</feature>
<feature type="compositionally biased region" description="Low complexity" evidence="1">
    <location>
        <begin position="14"/>
        <end position="25"/>
    </location>
</feature>
<accession>A0ABR2M662</accession>
<dbReference type="Proteomes" id="UP001412067">
    <property type="component" value="Unassembled WGS sequence"/>
</dbReference>
<keyword evidence="3" id="KW-1185">Reference proteome</keyword>
<name>A0ABR2M662_9ASPA</name>
<evidence type="ECO:0000313" key="2">
    <source>
        <dbReference type="EMBL" id="KAK8959652.1"/>
    </source>
</evidence>
<dbReference type="EMBL" id="JBBWWR010000011">
    <property type="protein sequence ID" value="KAK8959652.1"/>
    <property type="molecule type" value="Genomic_DNA"/>
</dbReference>